<dbReference type="RefSeq" id="WP_127351513.1">
    <property type="nucleotide sequence ID" value="NZ_CP034791.1"/>
</dbReference>
<feature type="binding site" evidence="5 6">
    <location>
        <position position="340"/>
    </location>
    <ligand>
        <name>NAD(+)</name>
        <dbReference type="ChEBI" id="CHEBI:57540"/>
    </ligand>
</feature>
<dbReference type="InterPro" id="IPR042172">
    <property type="entry name" value="Adenosylhomocyst_ase-like_sf"/>
</dbReference>
<dbReference type="NCBIfam" id="NF004005">
    <property type="entry name" value="PRK05476.2-3"/>
    <property type="match status" value="1"/>
</dbReference>
<evidence type="ECO:0000256" key="3">
    <source>
        <dbReference type="ARBA" id="ARBA00022801"/>
    </source>
</evidence>
<dbReference type="CDD" id="cd00401">
    <property type="entry name" value="SAHH"/>
    <property type="match status" value="1"/>
</dbReference>
<dbReference type="EC" id="3.13.2.1" evidence="5"/>
<evidence type="ECO:0000256" key="6">
    <source>
        <dbReference type="PIRSR" id="PIRSR001109-2"/>
    </source>
</evidence>
<dbReference type="GO" id="GO:0071269">
    <property type="term" value="P:L-homocysteine biosynthetic process"/>
    <property type="evidence" value="ECO:0007669"/>
    <property type="project" value="UniProtKB-UniRule"/>
</dbReference>
<keyword evidence="4 5" id="KW-0520">NAD</keyword>
<dbReference type="PROSITE" id="PS00739">
    <property type="entry name" value="ADOHCYASE_2"/>
    <property type="match status" value="1"/>
</dbReference>
<dbReference type="InterPro" id="IPR020082">
    <property type="entry name" value="S-Ado-L-homoCys_hydrolase_CS"/>
</dbReference>
<evidence type="ECO:0000256" key="2">
    <source>
        <dbReference type="ARBA" id="ARBA00022563"/>
    </source>
</evidence>
<dbReference type="PANTHER" id="PTHR23420:SF0">
    <property type="entry name" value="ADENOSYLHOMOCYSTEINASE"/>
    <property type="match status" value="1"/>
</dbReference>
<evidence type="ECO:0000256" key="4">
    <source>
        <dbReference type="ARBA" id="ARBA00023027"/>
    </source>
</evidence>
<dbReference type="FunFam" id="3.40.50.720:FF:000004">
    <property type="entry name" value="Adenosylhomocysteinase"/>
    <property type="match status" value="1"/>
</dbReference>
<proteinExistence type="inferred from homology"/>
<feature type="binding site" evidence="5">
    <location>
        <position position="185"/>
    </location>
    <ligand>
        <name>NAD(+)</name>
        <dbReference type="ChEBI" id="CHEBI:57540"/>
    </ligand>
</feature>
<dbReference type="SUPFAM" id="SSF51735">
    <property type="entry name" value="NAD(P)-binding Rossmann-fold domains"/>
    <property type="match status" value="1"/>
</dbReference>
<feature type="binding site" evidence="5 6">
    <location>
        <begin position="293"/>
        <end position="295"/>
    </location>
    <ligand>
        <name>NAD(+)</name>
        <dbReference type="ChEBI" id="CHEBI:57540"/>
    </ligand>
</feature>
<dbReference type="SMART" id="SM00996">
    <property type="entry name" value="AdoHcyase"/>
    <property type="match status" value="1"/>
</dbReference>
<dbReference type="PIRSF" id="PIRSF001109">
    <property type="entry name" value="Ad_hcy_hydrolase"/>
    <property type="match status" value="1"/>
</dbReference>
<keyword evidence="2 5" id="KW-0554">One-carbon metabolism</keyword>
<dbReference type="GO" id="GO:0006730">
    <property type="term" value="P:one-carbon metabolic process"/>
    <property type="evidence" value="ECO:0007669"/>
    <property type="project" value="UniProtKB-UniRule"/>
</dbReference>
<feature type="binding site" evidence="5">
    <location>
        <begin position="214"/>
        <end position="219"/>
    </location>
    <ligand>
        <name>NAD(+)</name>
        <dbReference type="ChEBI" id="CHEBI:57540"/>
    </ligand>
</feature>
<evidence type="ECO:0000256" key="1">
    <source>
        <dbReference type="ARBA" id="ARBA00007122"/>
    </source>
</evidence>
<feature type="binding site" evidence="5 6">
    <location>
        <begin position="151"/>
        <end position="153"/>
    </location>
    <ligand>
        <name>NAD(+)</name>
        <dbReference type="ChEBI" id="CHEBI:57540"/>
    </ligand>
</feature>
<dbReference type="SMART" id="SM00997">
    <property type="entry name" value="AdoHcyase_NAD"/>
    <property type="match status" value="1"/>
</dbReference>
<dbReference type="InterPro" id="IPR000043">
    <property type="entry name" value="Adenosylhomocysteinase-like"/>
</dbReference>
<feature type="binding site" evidence="5">
    <location>
        <position position="150"/>
    </location>
    <ligand>
        <name>substrate</name>
    </ligand>
</feature>
<dbReference type="PANTHER" id="PTHR23420">
    <property type="entry name" value="ADENOSYLHOMOCYSTEINASE"/>
    <property type="match status" value="1"/>
</dbReference>
<dbReference type="SUPFAM" id="SSF52283">
    <property type="entry name" value="Formate/glycerate dehydrogenase catalytic domain-like"/>
    <property type="match status" value="1"/>
</dbReference>
<feature type="binding site" evidence="5">
    <location>
        <position position="180"/>
    </location>
    <ligand>
        <name>substrate</name>
    </ligand>
</feature>
<dbReference type="GO" id="GO:0005829">
    <property type="term" value="C:cytosol"/>
    <property type="evidence" value="ECO:0007669"/>
    <property type="project" value="TreeGrafter"/>
</dbReference>
<evidence type="ECO:0000259" key="9">
    <source>
        <dbReference type="SMART" id="SM00997"/>
    </source>
</evidence>
<sequence length="416" mass="46395">MLLAIIKDHCLWEEGLRKILWAKRFMPILEQIRKDYINKKPLNGINVAISVHLEAKTANLALLLKDLGANVYVTGSNPLSTQDDIAAALVHEGIEVFAIRGATEEEYFYHLEKTLENDIRLIIDDGGDLTYLLHTKLENLSDKIMGGCEETTTGIIRLKALEKDGKLKFPMIAVNNAYCKHLFDNRYGTGQSTWDGIIRTTNITVAGKYVVVAGYGFCGKGIAKRAQGLGAKVIVTEVDPIKALEAYMDGFEVMKMEDAAKIGDIFVTATGCKDVIRYEHILNMKDGAILSNSGHFNVEIDIETLEKKAIKIYEARKNITGYKLENGKDVFVLAEGRLVNLAAADGHPIEIMDMSFAIQALCTIYVAQNYKNLDKKVYQVPSEIDSYVAMAKLKSLGIEIDRLTSEQEKYLNSWEV</sequence>
<keyword evidence="5" id="KW-0963">Cytoplasm</keyword>
<dbReference type="AlphaFoldDB" id="A0A3T0D4I6"/>
<dbReference type="InterPro" id="IPR036291">
    <property type="entry name" value="NAD(P)-bd_dom_sf"/>
</dbReference>
<feature type="binding site" evidence="6">
    <location>
        <position position="347"/>
    </location>
    <ligand>
        <name>NAD(+)</name>
        <dbReference type="ChEBI" id="CHEBI:57540"/>
    </ligand>
</feature>
<feature type="binding site" evidence="6">
    <location>
        <begin position="216"/>
        <end position="221"/>
    </location>
    <ligand>
        <name>NAD(+)</name>
        <dbReference type="ChEBI" id="CHEBI:57540"/>
    </ligand>
</feature>
<keyword evidence="11" id="KW-1185">Reference proteome</keyword>
<dbReference type="GO" id="GO:0033353">
    <property type="term" value="P:S-adenosylmethionine cycle"/>
    <property type="evidence" value="ECO:0007669"/>
    <property type="project" value="TreeGrafter"/>
</dbReference>
<dbReference type="EMBL" id="CP034791">
    <property type="protein sequence ID" value="AZT89948.1"/>
    <property type="molecule type" value="Genomic_DNA"/>
</dbReference>
<evidence type="ECO:0000313" key="10">
    <source>
        <dbReference type="EMBL" id="AZT89948.1"/>
    </source>
</evidence>
<keyword evidence="3 5" id="KW-0378">Hydrolase</keyword>
<dbReference type="Gene3D" id="3.40.50.1480">
    <property type="entry name" value="Adenosylhomocysteinase-like"/>
    <property type="match status" value="1"/>
</dbReference>
<dbReference type="Pfam" id="PF00670">
    <property type="entry name" value="AdoHcyase_NAD"/>
    <property type="match status" value="1"/>
</dbReference>
<feature type="binding site" evidence="5 6">
    <location>
        <position position="237"/>
    </location>
    <ligand>
        <name>NAD(+)</name>
        <dbReference type="ChEBI" id="CHEBI:57540"/>
    </ligand>
</feature>
<comment type="function">
    <text evidence="5">May play a key role in the regulation of the intracellular concentration of adenosylhomocysteine.</text>
</comment>
<dbReference type="HAMAP" id="MF_00563">
    <property type="entry name" value="AdoHcyase"/>
    <property type="match status" value="1"/>
</dbReference>
<comment type="similarity">
    <text evidence="1 5 8">Belongs to the adenosylhomocysteinase family.</text>
</comment>
<dbReference type="Pfam" id="PF05221">
    <property type="entry name" value="AdoHcyase"/>
    <property type="match status" value="1"/>
</dbReference>
<name>A0A3T0D4I6_9FIRM</name>
<dbReference type="InterPro" id="IPR015878">
    <property type="entry name" value="Ado_hCys_hydrolase_NAD-bd"/>
</dbReference>
<dbReference type="Gene3D" id="3.40.50.720">
    <property type="entry name" value="NAD(P)-binding Rossmann-like Domain"/>
    <property type="match status" value="1"/>
</dbReference>
<comment type="pathway">
    <text evidence="5 7">Amino-acid biosynthesis; L-homocysteine biosynthesis; L-homocysteine from S-adenosyl-L-homocysteine: step 1/1.</text>
</comment>
<organism evidence="10 11">
    <name type="scientific">Caldicellulosiruptor changbaiensis</name>
    <dbReference type="NCBI Taxonomy" id="1222016"/>
    <lineage>
        <taxon>Bacteria</taxon>
        <taxon>Bacillati</taxon>
        <taxon>Bacillota</taxon>
        <taxon>Bacillota incertae sedis</taxon>
        <taxon>Caldicellulosiruptorales</taxon>
        <taxon>Caldicellulosiruptoraceae</taxon>
        <taxon>Caldicellulosiruptor</taxon>
    </lineage>
</organism>
<feature type="binding site" evidence="5">
    <location>
        <position position="184"/>
    </location>
    <ligand>
        <name>substrate</name>
    </ligand>
</feature>
<feature type="domain" description="S-adenosyl-L-homocysteine hydrolase NAD binding" evidence="9">
    <location>
        <begin position="185"/>
        <end position="346"/>
    </location>
</feature>
<comment type="cofactor">
    <cofactor evidence="5 6 7">
        <name>NAD(+)</name>
        <dbReference type="ChEBI" id="CHEBI:57540"/>
    </cofactor>
    <text evidence="5 6 7">Binds 1 NAD(+) per subunit.</text>
</comment>
<evidence type="ECO:0000256" key="8">
    <source>
        <dbReference type="RuleBase" id="RU004166"/>
    </source>
</evidence>
<dbReference type="NCBIfam" id="TIGR00936">
    <property type="entry name" value="ahcY"/>
    <property type="match status" value="1"/>
</dbReference>
<protein>
    <recommendedName>
        <fullName evidence="5">Adenosylhomocysteinase</fullName>
        <ecNumber evidence="5">3.13.2.1</ecNumber>
    </recommendedName>
    <alternativeName>
        <fullName evidence="5">S-adenosyl-L-homocysteine hydrolase</fullName>
        <shortName evidence="5">AdoHcyase</shortName>
    </alternativeName>
</protein>
<comment type="caution">
    <text evidence="5">Lacks conserved residue(s) required for the propagation of feature annotation.</text>
</comment>
<comment type="subcellular location">
    <subcellularLocation>
        <location evidence="5">Cytoplasm</location>
    </subcellularLocation>
</comment>
<dbReference type="GO" id="GO:0004013">
    <property type="term" value="F:adenosylhomocysteinase activity"/>
    <property type="evidence" value="ECO:0007669"/>
    <property type="project" value="UniProtKB-UniRule"/>
</dbReference>
<dbReference type="Proteomes" id="UP000282930">
    <property type="component" value="Chromosome"/>
</dbReference>
<feature type="binding site" evidence="5">
    <location>
        <position position="125"/>
    </location>
    <ligand>
        <name>substrate</name>
    </ligand>
</feature>
<dbReference type="KEGG" id="ccha:ELD05_04365"/>
<gene>
    <name evidence="5" type="primary">ahcY</name>
    <name evidence="10" type="ORF">ELD05_04365</name>
</gene>
<evidence type="ECO:0000313" key="11">
    <source>
        <dbReference type="Proteomes" id="UP000282930"/>
    </source>
</evidence>
<evidence type="ECO:0000256" key="5">
    <source>
        <dbReference type="HAMAP-Rule" id="MF_00563"/>
    </source>
</evidence>
<reference evidence="10 11" key="1">
    <citation type="submission" date="2018-12" db="EMBL/GenBank/DDBJ databases">
        <title>Genome sequence from the cellulolytic species, Caldicellulosiruptor changbaiensis.</title>
        <authorList>
            <person name="Blumer-Schuette S.E."/>
            <person name="Mendoza C."/>
        </authorList>
    </citation>
    <scope>NUCLEOTIDE SEQUENCE [LARGE SCALE GENOMIC DNA]</scope>
    <source>
        <strain evidence="10 11">CBS-Z</strain>
    </source>
</reference>
<accession>A0A3T0D4I6</accession>
<comment type="catalytic activity">
    <reaction evidence="5 7">
        <text>S-adenosyl-L-homocysteine + H2O = L-homocysteine + adenosine</text>
        <dbReference type="Rhea" id="RHEA:21708"/>
        <dbReference type="ChEBI" id="CHEBI:15377"/>
        <dbReference type="ChEBI" id="CHEBI:16335"/>
        <dbReference type="ChEBI" id="CHEBI:57856"/>
        <dbReference type="ChEBI" id="CHEBI:58199"/>
        <dbReference type="EC" id="3.13.2.1"/>
    </reaction>
</comment>
<dbReference type="UniPathway" id="UPA00314">
    <property type="reaction ID" value="UER00076"/>
</dbReference>
<evidence type="ECO:0000256" key="7">
    <source>
        <dbReference type="RuleBase" id="RU000548"/>
    </source>
</evidence>